<protein>
    <recommendedName>
        <fullName evidence="6">Porin domain-containing protein</fullName>
    </recommendedName>
</protein>
<gene>
    <name evidence="2" type="ORF">ABIV_1911</name>
    <name evidence="3" type="ORF">CRV05_11910</name>
</gene>
<sequence length="371" mass="40311">MKKVSLIAASLLVTTNLVANSFDEAFKAGTVSGDITLYGERQNNSGGNKDSGFTMGSIGLSYETGELNGFKAAVGFRGNHDFSEVEKDDYSDGSEKEAIVHTANISYANEYLGLTLGRQEVDLEWLGDFHEAAVLGIKAIPDTTVILGYTKRKAVADADAPLEDFADFGTTDENKEIDYAAVIDAKYEGIKGLTVNPYYYDADNLANWYGLKLDYDTDLFGITLHGAKSSEDVNNVDDGDIAHLEGRLNIAGFGFNLGYVTTDKSGGAGSMSTLGDNINPFDTLRGGDGERVYDADTDTTYLNVNYKIADVELGAMYGEMKYGSDKDKEFDFTVDYSITDNLSVGALYVNLDAENSDDDYDKVTLTIEYSF</sequence>
<feature type="chain" id="PRO_5044718403" description="Porin domain-containing protein" evidence="1">
    <location>
        <begin position="20"/>
        <end position="371"/>
    </location>
</feature>
<organism evidence="3 5">
    <name type="scientific">Halarcobacter bivalviorum</name>
    <dbReference type="NCBI Taxonomy" id="663364"/>
    <lineage>
        <taxon>Bacteria</taxon>
        <taxon>Pseudomonadati</taxon>
        <taxon>Campylobacterota</taxon>
        <taxon>Epsilonproteobacteria</taxon>
        <taxon>Campylobacterales</taxon>
        <taxon>Arcobacteraceae</taxon>
        <taxon>Halarcobacter</taxon>
    </lineage>
</organism>
<dbReference type="EMBL" id="PDKM01000008">
    <property type="protein sequence ID" value="RXK08979.1"/>
    <property type="molecule type" value="Genomic_DNA"/>
</dbReference>
<evidence type="ECO:0008006" key="6">
    <source>
        <dbReference type="Google" id="ProtNLM"/>
    </source>
</evidence>
<dbReference type="Gene3D" id="2.40.160.10">
    <property type="entry name" value="Porin"/>
    <property type="match status" value="1"/>
</dbReference>
<evidence type="ECO:0000256" key="1">
    <source>
        <dbReference type="SAM" id="SignalP"/>
    </source>
</evidence>
<dbReference type="Proteomes" id="UP000253850">
    <property type="component" value="Chromosome"/>
</dbReference>
<evidence type="ECO:0000313" key="4">
    <source>
        <dbReference type="Proteomes" id="UP000253850"/>
    </source>
</evidence>
<evidence type="ECO:0000313" key="2">
    <source>
        <dbReference type="EMBL" id="AXH12899.1"/>
    </source>
</evidence>
<feature type="signal peptide" evidence="1">
    <location>
        <begin position="1"/>
        <end position="19"/>
    </location>
</feature>
<dbReference type="InterPro" id="IPR023614">
    <property type="entry name" value="Porin_dom_sf"/>
</dbReference>
<reference evidence="3 5" key="1">
    <citation type="submission" date="2017-10" db="EMBL/GenBank/DDBJ databases">
        <title>Genomics of the genus Arcobacter.</title>
        <authorList>
            <person name="Perez-Cataluna A."/>
            <person name="Figueras M.J."/>
        </authorList>
    </citation>
    <scope>NUCLEOTIDE SEQUENCE [LARGE SCALE GENOMIC DNA]</scope>
    <source>
        <strain evidence="3 5">CECT 7835</strain>
    </source>
</reference>
<accession>A0AAX2A559</accession>
<dbReference type="Pfam" id="PF02521">
    <property type="entry name" value="HP_OMP_2"/>
    <property type="match status" value="1"/>
</dbReference>
<evidence type="ECO:0000313" key="5">
    <source>
        <dbReference type="Proteomes" id="UP000289193"/>
    </source>
</evidence>
<keyword evidence="1" id="KW-0732">Signal</keyword>
<dbReference type="RefSeq" id="WP_114839712.1">
    <property type="nucleotide sequence ID" value="NZ_CP031217.1"/>
</dbReference>
<proteinExistence type="predicted"/>
<dbReference type="NCBIfam" id="NF033923">
    <property type="entry name" value="opr_proin_2"/>
    <property type="match status" value="1"/>
</dbReference>
<keyword evidence="5" id="KW-1185">Reference proteome</keyword>
<dbReference type="SUPFAM" id="SSF56935">
    <property type="entry name" value="Porins"/>
    <property type="match status" value="1"/>
</dbReference>
<dbReference type="InterPro" id="IPR003678">
    <property type="entry name" value="Put_OMP"/>
</dbReference>
<name>A0AAX2A559_9BACT</name>
<dbReference type="KEGG" id="hbv:ABIV_1911"/>
<dbReference type="AlphaFoldDB" id="A0AAX2A559"/>
<reference evidence="2 4" key="2">
    <citation type="submission" date="2018-07" db="EMBL/GenBank/DDBJ databases">
        <title>Complete genome of the Arcobacter bivalviorum type strain LMG 26154.</title>
        <authorList>
            <person name="Miller W.G."/>
            <person name="Yee E."/>
            <person name="Bono J.L."/>
        </authorList>
    </citation>
    <scope>NUCLEOTIDE SEQUENCE [LARGE SCALE GENOMIC DNA]</scope>
    <source>
        <strain evidence="2 4">LMG 26154</strain>
    </source>
</reference>
<dbReference type="NCBIfam" id="NF033922">
    <property type="entry name" value="opr_porin_1"/>
    <property type="match status" value="1"/>
</dbReference>
<evidence type="ECO:0000313" key="3">
    <source>
        <dbReference type="EMBL" id="RXK08979.1"/>
    </source>
</evidence>
<dbReference type="EMBL" id="CP031217">
    <property type="protein sequence ID" value="AXH12899.1"/>
    <property type="molecule type" value="Genomic_DNA"/>
</dbReference>
<dbReference type="Proteomes" id="UP000289193">
    <property type="component" value="Unassembled WGS sequence"/>
</dbReference>